<feature type="region of interest" description="Disordered" evidence="1">
    <location>
        <begin position="14"/>
        <end position="48"/>
    </location>
</feature>
<evidence type="ECO:0000256" key="1">
    <source>
        <dbReference type="SAM" id="MobiDB-lite"/>
    </source>
</evidence>
<comment type="caution">
    <text evidence="2">The sequence shown here is derived from an EMBL/GenBank/DDBJ whole genome shotgun (WGS) entry which is preliminary data.</text>
</comment>
<accession>A0A5B0N5R7</accession>
<organism evidence="2 3">
    <name type="scientific">Puccinia graminis f. sp. tritici</name>
    <dbReference type="NCBI Taxonomy" id="56615"/>
    <lineage>
        <taxon>Eukaryota</taxon>
        <taxon>Fungi</taxon>
        <taxon>Dikarya</taxon>
        <taxon>Basidiomycota</taxon>
        <taxon>Pucciniomycotina</taxon>
        <taxon>Pucciniomycetes</taxon>
        <taxon>Pucciniales</taxon>
        <taxon>Pucciniaceae</taxon>
        <taxon>Puccinia</taxon>
    </lineage>
</organism>
<dbReference type="Proteomes" id="UP000324748">
    <property type="component" value="Unassembled WGS sequence"/>
</dbReference>
<reference evidence="2 3" key="1">
    <citation type="submission" date="2019-05" db="EMBL/GenBank/DDBJ databases">
        <title>Emergence of the Ug99 lineage of the wheat stem rust pathogen through somatic hybridization.</title>
        <authorList>
            <person name="Li F."/>
            <person name="Upadhyaya N.M."/>
            <person name="Sperschneider J."/>
            <person name="Matny O."/>
            <person name="Nguyen-Phuc H."/>
            <person name="Mago R."/>
            <person name="Raley C."/>
            <person name="Miller M.E."/>
            <person name="Silverstein K.A.T."/>
            <person name="Henningsen E."/>
            <person name="Hirsch C.D."/>
            <person name="Visser B."/>
            <person name="Pretorius Z.A."/>
            <person name="Steffenson B.J."/>
            <person name="Schwessinger B."/>
            <person name="Dodds P.N."/>
            <person name="Figueroa M."/>
        </authorList>
    </citation>
    <scope>NUCLEOTIDE SEQUENCE [LARGE SCALE GENOMIC DNA]</scope>
    <source>
        <strain evidence="2">21-0</strain>
    </source>
</reference>
<keyword evidence="3" id="KW-1185">Reference proteome</keyword>
<sequence length="125" mass="13664">MQYQHVGGMLLGSACPNALGDGDNETEESKSEHNPGKDNGHDLQDINTDENKPLVKLNNTLWTHVTSAEKAYKDFVAKGDFMGSSLALEKIYAARYLHLLALAGNQNFLVSASSPPTDLKRTNNF</sequence>
<feature type="compositionally biased region" description="Basic and acidic residues" evidence="1">
    <location>
        <begin position="27"/>
        <end position="48"/>
    </location>
</feature>
<name>A0A5B0N5R7_PUCGR</name>
<dbReference type="AlphaFoldDB" id="A0A5B0N5R7"/>
<evidence type="ECO:0000313" key="2">
    <source>
        <dbReference type="EMBL" id="KAA1084597.1"/>
    </source>
</evidence>
<dbReference type="OrthoDB" id="10395479at2759"/>
<protein>
    <submittedName>
        <fullName evidence="2">Uncharacterized protein</fullName>
    </submittedName>
</protein>
<proteinExistence type="predicted"/>
<gene>
    <name evidence="2" type="ORF">PGT21_032408</name>
</gene>
<dbReference type="EMBL" id="VSWC01000118">
    <property type="protein sequence ID" value="KAA1084597.1"/>
    <property type="molecule type" value="Genomic_DNA"/>
</dbReference>
<evidence type="ECO:0000313" key="3">
    <source>
        <dbReference type="Proteomes" id="UP000324748"/>
    </source>
</evidence>